<dbReference type="Gene3D" id="3.40.1090.10">
    <property type="entry name" value="Cytosolic phospholipase A2 catalytic domain"/>
    <property type="match status" value="1"/>
</dbReference>
<evidence type="ECO:0000256" key="1">
    <source>
        <dbReference type="ARBA" id="ARBA00022801"/>
    </source>
</evidence>
<dbReference type="GO" id="GO:0047499">
    <property type="term" value="F:calcium-independent phospholipase A2 activity"/>
    <property type="evidence" value="ECO:0007669"/>
    <property type="project" value="InterPro"/>
</dbReference>
<gene>
    <name evidence="2" type="ORF">BSL78_17057</name>
</gene>
<dbReference type="PANTHER" id="PTHR24139">
    <property type="entry name" value="CALCIUM-INDEPENDENT PHOSPHOLIPASE A2"/>
    <property type="match status" value="1"/>
</dbReference>
<evidence type="ECO:0000313" key="3">
    <source>
        <dbReference type="Proteomes" id="UP000230750"/>
    </source>
</evidence>
<comment type="caution">
    <text evidence="2">The sequence shown here is derived from an EMBL/GenBank/DDBJ whole genome shotgun (WGS) entry which is preliminary data.</text>
</comment>
<dbReference type="STRING" id="307972.A0A2G8KDI9"/>
<organism evidence="2 3">
    <name type="scientific">Stichopus japonicus</name>
    <name type="common">Sea cucumber</name>
    <dbReference type="NCBI Taxonomy" id="307972"/>
    <lineage>
        <taxon>Eukaryota</taxon>
        <taxon>Metazoa</taxon>
        <taxon>Echinodermata</taxon>
        <taxon>Eleutherozoa</taxon>
        <taxon>Echinozoa</taxon>
        <taxon>Holothuroidea</taxon>
        <taxon>Aspidochirotacea</taxon>
        <taxon>Aspidochirotida</taxon>
        <taxon>Stichopodidae</taxon>
        <taxon>Apostichopus</taxon>
    </lineage>
</organism>
<dbReference type="GO" id="GO:0052816">
    <property type="term" value="F:long-chain fatty acyl-CoA hydrolase activity"/>
    <property type="evidence" value="ECO:0007669"/>
    <property type="project" value="TreeGrafter"/>
</dbReference>
<dbReference type="OrthoDB" id="10021675at2759"/>
<evidence type="ECO:0000313" key="2">
    <source>
        <dbReference type="EMBL" id="PIK46064.1"/>
    </source>
</evidence>
<keyword evidence="1" id="KW-0378">Hydrolase</keyword>
<name>A0A2G8KDI9_STIJA</name>
<protein>
    <submittedName>
        <fullName evidence="2">Putative 85/88 kDa calcium-independent phospholipase A2</fullName>
    </submittedName>
</protein>
<dbReference type="InterPro" id="IPR016035">
    <property type="entry name" value="Acyl_Trfase/lysoPLipase"/>
</dbReference>
<dbReference type="GO" id="GO:0035965">
    <property type="term" value="P:cardiolipin acyl-chain remodeling"/>
    <property type="evidence" value="ECO:0007669"/>
    <property type="project" value="TreeGrafter"/>
</dbReference>
<reference evidence="2 3" key="1">
    <citation type="journal article" date="2017" name="PLoS Biol.">
        <title>The sea cucumber genome provides insights into morphological evolution and visceral regeneration.</title>
        <authorList>
            <person name="Zhang X."/>
            <person name="Sun L."/>
            <person name="Yuan J."/>
            <person name="Sun Y."/>
            <person name="Gao Y."/>
            <person name="Zhang L."/>
            <person name="Li S."/>
            <person name="Dai H."/>
            <person name="Hamel J.F."/>
            <person name="Liu C."/>
            <person name="Yu Y."/>
            <person name="Liu S."/>
            <person name="Lin W."/>
            <person name="Guo K."/>
            <person name="Jin S."/>
            <person name="Xu P."/>
            <person name="Storey K.B."/>
            <person name="Huan P."/>
            <person name="Zhang T."/>
            <person name="Zhou Y."/>
            <person name="Zhang J."/>
            <person name="Lin C."/>
            <person name="Li X."/>
            <person name="Xing L."/>
            <person name="Huo D."/>
            <person name="Sun M."/>
            <person name="Wang L."/>
            <person name="Mercier A."/>
            <person name="Li F."/>
            <person name="Yang H."/>
            <person name="Xiang J."/>
        </authorList>
    </citation>
    <scope>NUCLEOTIDE SEQUENCE [LARGE SCALE GENOMIC DNA]</scope>
    <source>
        <strain evidence="2">Shaxun</strain>
        <tissue evidence="2">Muscle</tissue>
    </source>
</reference>
<dbReference type="GO" id="GO:0005739">
    <property type="term" value="C:mitochondrion"/>
    <property type="evidence" value="ECO:0007669"/>
    <property type="project" value="TreeGrafter"/>
</dbReference>
<dbReference type="Proteomes" id="UP000230750">
    <property type="component" value="Unassembled WGS sequence"/>
</dbReference>
<dbReference type="AlphaFoldDB" id="A0A2G8KDI9"/>
<accession>A0A2G8KDI9</accession>
<dbReference type="SUPFAM" id="SSF52151">
    <property type="entry name" value="FabD/lysophospholipase-like"/>
    <property type="match status" value="1"/>
</dbReference>
<dbReference type="EMBL" id="MRZV01000668">
    <property type="protein sequence ID" value="PIK46064.1"/>
    <property type="molecule type" value="Genomic_DNA"/>
</dbReference>
<proteinExistence type="predicted"/>
<dbReference type="PANTHER" id="PTHR24139:SF34">
    <property type="entry name" value="85_88 KDA CALCIUM-INDEPENDENT PHOSPHOLIPASE A2"/>
    <property type="match status" value="1"/>
</dbReference>
<dbReference type="GO" id="GO:2000304">
    <property type="term" value="P:positive regulation of ceramide biosynthetic process"/>
    <property type="evidence" value="ECO:0007669"/>
    <property type="project" value="TreeGrafter"/>
</dbReference>
<keyword evidence="3" id="KW-1185">Reference proteome</keyword>
<dbReference type="InterPro" id="IPR047148">
    <property type="entry name" value="PLPL9"/>
</dbReference>
<sequence>MGRFLDGGLISNNPTLDTITEITEYYMDKKMKGEDERQIGVVVSLGTGVTPVKDISHVNVVKPQDLGLTELVNAAKSVIGAANLGEIMIEQVCDTRGRSVDRSRAWCHSIGAAFYRFSPPLSVETSLDETRDSALMKMLFETQVYIVQNQEKIQQLAQILKSI</sequence>